<protein>
    <submittedName>
        <fullName evidence="2">Uncharacterized protein</fullName>
    </submittedName>
</protein>
<name>X0YWR6_9ZZZZ</name>
<organism evidence="2">
    <name type="scientific">marine sediment metagenome</name>
    <dbReference type="NCBI Taxonomy" id="412755"/>
    <lineage>
        <taxon>unclassified sequences</taxon>
        <taxon>metagenomes</taxon>
        <taxon>ecological metagenomes</taxon>
    </lineage>
</organism>
<comment type="caution">
    <text evidence="2">The sequence shown here is derived from an EMBL/GenBank/DDBJ whole genome shotgun (WGS) entry which is preliminary data.</text>
</comment>
<dbReference type="EMBL" id="BART01001022">
    <property type="protein sequence ID" value="GAG60644.1"/>
    <property type="molecule type" value="Genomic_DNA"/>
</dbReference>
<dbReference type="AlphaFoldDB" id="X0YWR6"/>
<sequence length="59" mass="6455">MIISIITLVLVNGTMTAVDVLKINRAKTVSSAVASEKLELIKCMDYEDIEPGVDSDDWV</sequence>
<reference evidence="2" key="1">
    <citation type="journal article" date="2014" name="Front. Microbiol.">
        <title>High frequency of phylogenetically diverse reductive dehalogenase-homologous genes in deep subseafloor sedimentary metagenomes.</title>
        <authorList>
            <person name="Kawai M."/>
            <person name="Futagami T."/>
            <person name="Toyoda A."/>
            <person name="Takaki Y."/>
            <person name="Nishi S."/>
            <person name="Hori S."/>
            <person name="Arai W."/>
            <person name="Tsubouchi T."/>
            <person name="Morono Y."/>
            <person name="Uchiyama I."/>
            <person name="Ito T."/>
            <person name="Fujiyama A."/>
            <person name="Inagaki F."/>
            <person name="Takami H."/>
        </authorList>
    </citation>
    <scope>NUCLEOTIDE SEQUENCE</scope>
    <source>
        <strain evidence="2">Expedition CK06-06</strain>
    </source>
</reference>
<dbReference type="EMBL" id="BART01001022">
    <property type="protein sequence ID" value="GAG60655.1"/>
    <property type="molecule type" value="Genomic_DNA"/>
</dbReference>
<evidence type="ECO:0000313" key="1">
    <source>
        <dbReference type="EMBL" id="GAG60644.1"/>
    </source>
</evidence>
<proteinExistence type="predicted"/>
<accession>X0YWR6</accession>
<evidence type="ECO:0000313" key="2">
    <source>
        <dbReference type="EMBL" id="GAG60655.1"/>
    </source>
</evidence>
<gene>
    <name evidence="1" type="ORF">S01H4_03973</name>
    <name evidence="2" type="ORF">S01H4_03975</name>
</gene>